<keyword evidence="4" id="KW-1185">Reference proteome</keyword>
<dbReference type="EMBL" id="JAPFFF010000010">
    <property type="protein sequence ID" value="KAK8881175.1"/>
    <property type="molecule type" value="Genomic_DNA"/>
</dbReference>
<feature type="region of interest" description="Disordered" evidence="1">
    <location>
        <begin position="1133"/>
        <end position="1179"/>
    </location>
</feature>
<keyword evidence="2" id="KW-0472">Membrane</keyword>
<feature type="region of interest" description="Disordered" evidence="1">
    <location>
        <begin position="1314"/>
        <end position="1347"/>
    </location>
</feature>
<dbReference type="Proteomes" id="UP001470230">
    <property type="component" value="Unassembled WGS sequence"/>
</dbReference>
<keyword evidence="2" id="KW-1133">Transmembrane helix</keyword>
<feature type="compositionally biased region" description="Polar residues" evidence="1">
    <location>
        <begin position="1315"/>
        <end position="1326"/>
    </location>
</feature>
<feature type="transmembrane region" description="Helical" evidence="2">
    <location>
        <begin position="772"/>
        <end position="794"/>
    </location>
</feature>
<protein>
    <submittedName>
        <fullName evidence="3">Uncharacterized protein</fullName>
    </submittedName>
</protein>
<proteinExistence type="predicted"/>
<comment type="caution">
    <text evidence="3">The sequence shown here is derived from an EMBL/GenBank/DDBJ whole genome shotgun (WGS) entry which is preliminary data.</text>
</comment>
<sequence>MWDGDEKIHLPKTKSKKSFYITSFKGELYFILPGLVYAFDKESSKFVQIKQKPKLPGKVDRIITSPCGGASLHLPKDDPFIFYHENSNNGKIFAIPYPRRILNSKNNSEKINTCNAASSISYLKIPSGEDLLITNPEFKQNNSPSFAYGKSNSFTTKNVFGISISENRNSIALAYKEHLYIWQQCCEQVIGTGFWTDLSGNQDIKINTGAITMNGKTYGKSNHGCMKPQQVFTLEDPNFAPTIPINSEIAYQDMRVFNNPDEGVGVCCLTMLLPPYRPFDRLYIFNSITNFDKQENGKYVFQRYDATMPIIEGVGAPCVWWSIDCRLFVLAVSQSLMIMTRHLRIIKILPLKSVFSTVKTTIKHENEPPLVADISWSCQGEFFVVTSVQGQVGIVTRSGISLKHSICALEAFNIKSIGPLLVTADSVIPTLFNIYSPDSLILRRFNLNKTRIPRDLQGLMSLQFPQVSSSKLWDITIKAILKNGISDKTSLVRLLYYTDLFCLFPYYSPLRSLLVPLFEDGAMKAFKSGDDIFTYFVVRCIFRLTRVETKAYSLIHKRLSQSKDRKDRVLFKILDDELNKRDYSITNEEVPRQIKIYQQTLPKEYEMMGKIKTRPYASRNANLDALVDAVIDVLYNNDFGALNSVICNLNIFAELLIHLDQPDKAMVVARHPSIDCDPAQFFIKIATHYSKDAAKLYVSLLRCIKAAPESEMDLRAICVRAIVNILKQKLADSIQKWKNVNKREKETISKLANLEAELQIVHPKDVKQLQDFGIIFAIALCAAGYTACLNYVCLRSTQIPENLRSSVRHLFHLLWFIQWRNLVINAPSNEEIKADALLRLLAFPEFININSVKSQIESFGDYSEDIFKIYIRERPIIEQDPKYTDFLSHCKSKLNYPDLSNVSTSVISMSKISEKIPYSGILIAAIISHMIPWLRCGIPRALANLSCYDSIPKKLIEFEDYKFPSADQDYDYYEEEEEYSSSSSYSSYLSEGEYKGPTKGITTVKQTDLSKIPKVIEDKQPKVEKKQKIEPVIKKRRKSKKKAHIKAELLMPSNKPYTNAKPFEYQNHPQPPVVIHIPNYYPVIDPPTINVEPEPEKPDVGAPIWSFCPNDFVNPQPSEIIIEEEEEFVEEEEEKLPEAPPKPVYVNISTDPINYGPPRKTVETQFEPPPQPPKKKPIVRIIKKKQFVPPPMEEPLQLSISSSESDLYLTPMIPKRDPANDPFPLDEGLRKKIDDKINDINKIPEPQKLPPKPMYVPVKRDIVIPSLDDFSIDKNKYELDPDAFNIKKEKKETMKRIQAIQTIQNAQEFHIDNEMNLTNNTKPQNKNLKRKPKREQTRNKMSNPANEIVAEQFKRDLENQKINYSIKQIDDE</sequence>
<reference evidence="3 4" key="1">
    <citation type="submission" date="2024-04" db="EMBL/GenBank/DDBJ databases">
        <title>Tritrichomonas musculus Genome.</title>
        <authorList>
            <person name="Alves-Ferreira E."/>
            <person name="Grigg M."/>
            <person name="Lorenzi H."/>
            <person name="Galac M."/>
        </authorList>
    </citation>
    <scope>NUCLEOTIDE SEQUENCE [LARGE SCALE GENOMIC DNA]</scope>
    <source>
        <strain evidence="3 4">EAF2021</strain>
    </source>
</reference>
<accession>A0ABR2JQJ6</accession>
<keyword evidence="2" id="KW-0812">Transmembrane</keyword>
<evidence type="ECO:0000256" key="2">
    <source>
        <dbReference type="SAM" id="Phobius"/>
    </source>
</evidence>
<evidence type="ECO:0000313" key="3">
    <source>
        <dbReference type="EMBL" id="KAK8881175.1"/>
    </source>
</evidence>
<feature type="transmembrane region" description="Helical" evidence="2">
    <location>
        <begin position="916"/>
        <end position="934"/>
    </location>
</feature>
<gene>
    <name evidence="3" type="ORF">M9Y10_003906</name>
</gene>
<name>A0ABR2JQJ6_9EUKA</name>
<evidence type="ECO:0000256" key="1">
    <source>
        <dbReference type="SAM" id="MobiDB-lite"/>
    </source>
</evidence>
<organism evidence="3 4">
    <name type="scientific">Tritrichomonas musculus</name>
    <dbReference type="NCBI Taxonomy" id="1915356"/>
    <lineage>
        <taxon>Eukaryota</taxon>
        <taxon>Metamonada</taxon>
        <taxon>Parabasalia</taxon>
        <taxon>Tritrichomonadida</taxon>
        <taxon>Tritrichomonadidae</taxon>
        <taxon>Tritrichomonas</taxon>
    </lineage>
</organism>
<evidence type="ECO:0000313" key="4">
    <source>
        <dbReference type="Proteomes" id="UP001470230"/>
    </source>
</evidence>